<evidence type="ECO:0000256" key="1">
    <source>
        <dbReference type="SAM" id="SignalP"/>
    </source>
</evidence>
<reference evidence="2 3" key="1">
    <citation type="submission" date="2020-10" db="EMBL/GenBank/DDBJ databases">
        <title>Nocardioides sp. isolated from sludge.</title>
        <authorList>
            <person name="Zhang X."/>
        </authorList>
    </citation>
    <scope>NUCLEOTIDE SEQUENCE [LARGE SCALE GENOMIC DNA]</scope>
    <source>
        <strain evidence="2 3">Y6</strain>
    </source>
</reference>
<comment type="caution">
    <text evidence="2">The sequence shown here is derived from an EMBL/GenBank/DDBJ whole genome shotgun (WGS) entry which is preliminary data.</text>
</comment>
<dbReference type="InterPro" id="IPR022121">
    <property type="entry name" value="Peptidase_M73_camelysin"/>
</dbReference>
<organism evidence="2 3">
    <name type="scientific">Nocardioides malaquae</name>
    <dbReference type="NCBI Taxonomy" id="2773426"/>
    <lineage>
        <taxon>Bacteria</taxon>
        <taxon>Bacillati</taxon>
        <taxon>Actinomycetota</taxon>
        <taxon>Actinomycetes</taxon>
        <taxon>Propionibacteriales</taxon>
        <taxon>Nocardioidaceae</taxon>
        <taxon>Nocardioides</taxon>
    </lineage>
</organism>
<feature type="chain" id="PRO_5046265575" description="Camelysin metallo-endopeptidase" evidence="1">
    <location>
        <begin position="31"/>
        <end position="185"/>
    </location>
</feature>
<proteinExistence type="predicted"/>
<gene>
    <name evidence="2" type="ORF">IEQ44_15260</name>
</gene>
<dbReference type="Proteomes" id="UP000756387">
    <property type="component" value="Unassembled WGS sequence"/>
</dbReference>
<dbReference type="RefSeq" id="WP_193639338.1">
    <property type="nucleotide sequence ID" value="NZ_JADCSA010000022.1"/>
</dbReference>
<keyword evidence="1" id="KW-0732">Signal</keyword>
<evidence type="ECO:0000313" key="3">
    <source>
        <dbReference type="Proteomes" id="UP000756387"/>
    </source>
</evidence>
<evidence type="ECO:0000313" key="2">
    <source>
        <dbReference type="EMBL" id="MBE7326007.1"/>
    </source>
</evidence>
<keyword evidence="3" id="KW-1185">Reference proteome</keyword>
<name>A0ABR9RWR8_9ACTN</name>
<accession>A0ABR9RWR8</accession>
<feature type="signal peptide" evidence="1">
    <location>
        <begin position="1"/>
        <end position="30"/>
    </location>
</feature>
<protein>
    <recommendedName>
        <fullName evidence="4">Camelysin metallo-endopeptidase</fullName>
    </recommendedName>
</protein>
<sequence>MNAATTAPKTTRSKKVLVPLATLLAAGAIAVGSGASFTSTTGNTISAVTSGTLTQANSKDGQAVFNLANIKPGDVVNGSLTITNTGSLPANFTLTEKSSVNGFSADNLKLTITNTTTNTEVFKGTFGALEDNKANTLGTFAAGDVNTYTFSVSLAQGATNADQGKTASAVYTWDAVQLDGTTTNQ</sequence>
<dbReference type="Pfam" id="PF12389">
    <property type="entry name" value="Peptidase_M73"/>
    <property type="match status" value="1"/>
</dbReference>
<evidence type="ECO:0008006" key="4">
    <source>
        <dbReference type="Google" id="ProtNLM"/>
    </source>
</evidence>
<dbReference type="EMBL" id="JADCSA010000022">
    <property type="protein sequence ID" value="MBE7326007.1"/>
    <property type="molecule type" value="Genomic_DNA"/>
</dbReference>